<dbReference type="GO" id="GO:0005886">
    <property type="term" value="C:plasma membrane"/>
    <property type="evidence" value="ECO:0007669"/>
    <property type="project" value="UniProtKB-SubCell"/>
</dbReference>
<evidence type="ECO:0000256" key="12">
    <source>
        <dbReference type="ARBA" id="ARBA00023180"/>
    </source>
</evidence>
<feature type="transmembrane region" description="Helical" evidence="13">
    <location>
        <begin position="493"/>
        <end position="516"/>
    </location>
</feature>
<evidence type="ECO:0000256" key="6">
    <source>
        <dbReference type="ARBA" id="ARBA00022692"/>
    </source>
</evidence>
<evidence type="ECO:0000313" key="16">
    <source>
        <dbReference type="EMBL" id="CAI9090495.1"/>
    </source>
</evidence>
<dbReference type="GO" id="GO:0051707">
    <property type="term" value="P:response to other organism"/>
    <property type="evidence" value="ECO:0007669"/>
    <property type="project" value="UniProtKB-ARBA"/>
</dbReference>
<dbReference type="Pfam" id="PF08263">
    <property type="entry name" value="LRRNT_2"/>
    <property type="match status" value="1"/>
</dbReference>
<keyword evidence="5" id="KW-0433">Leucine-rich repeat</keyword>
<dbReference type="AlphaFoldDB" id="A0AAV1C6H6"/>
<proteinExistence type="inferred from homology"/>
<sequence>MGSTVFFTTVTALIMHCFMSLALQQSIETDKYALLALKSHLSFGPDNIFLEKNWTAESSVCGWYGVACDDPRVNRVTGLSISCMGLTGSISSSVGNLSFLHSLDLSWNSFHGNFPEGIALLQRLQHLDLSNNLFSGAIPPSIFVSLSNLQSLRLKNNTFSGNVPMEVADLHSLTVLDLQFNLFSGPIPLGIFNLSSLEILAFTGNKVSGNLPMDICSHLPRLNGLYLWNNEFDGPIPASLGNCSQLEFLILSSNAFSGILPGEIGNLSSLVVLDIGDNQLTGSIPSEIGHLHRLQSLSLGNNWLSGIIPETVGGSLEIQELILNDNRIVGTIPDAICNLRNLSVLHLGMNSLGGYLPPGMGNLKFLRTIDLSRNSFTGKIPASVGTLPYLVNLSLAQNEFEGSIPEFQQIMSLETLDLSQNNLTGGVPQSLEALLYLKWFNVSYNRLSGQIPTGGPFRNFTASSFMSNAGLCGAPQFEVLPCSINHSKRRAHLIMHLFLGIFPASLVTAFLVFLFIRNRKKKIASVQNVESPDIKQKHISYSELQTATNRFGEGNLLALGSYSAIYECCLSDGTYSAVKVFHFKNARAARETFLTECDLLSRIRHRNLIEFIASCPRWDLDIGAIVLEYMPNGSLERWLYSHNYCLDISQRLDIMIDVASALDYLHNNYYFPVVHCDVKPGNVLLDEDMVGHLCDFGIAKLLSVRDGVVRTKTMGTVGYIAPDEIMQVVDCNLLRQDHQIANFEAEMQCVSTIMELALQCTATSPGERMNIQDVVSILKKLRSQIITQNCDRTPKSKRSETLCKSTS</sequence>
<dbReference type="SUPFAM" id="SSF56112">
    <property type="entry name" value="Protein kinase-like (PK-like)"/>
    <property type="match status" value="1"/>
</dbReference>
<dbReference type="EMBL" id="OX459118">
    <property type="protein sequence ID" value="CAI9090495.1"/>
    <property type="molecule type" value="Genomic_DNA"/>
</dbReference>
<dbReference type="GO" id="GO:0005524">
    <property type="term" value="F:ATP binding"/>
    <property type="evidence" value="ECO:0007669"/>
    <property type="project" value="InterPro"/>
</dbReference>
<evidence type="ECO:0000256" key="11">
    <source>
        <dbReference type="ARBA" id="ARBA00023170"/>
    </source>
</evidence>
<dbReference type="SMART" id="SM00369">
    <property type="entry name" value="LRR_TYP"/>
    <property type="match status" value="6"/>
</dbReference>
<dbReference type="InterPro" id="IPR013210">
    <property type="entry name" value="LRR_N_plant-typ"/>
</dbReference>
<dbReference type="FunFam" id="3.80.10.10:FF:000233">
    <property type="entry name" value="Leucine-rich repeat receptor-like protein kinase TDR"/>
    <property type="match status" value="1"/>
</dbReference>
<dbReference type="Proteomes" id="UP001161247">
    <property type="component" value="Chromosome 1"/>
</dbReference>
<evidence type="ECO:0000256" key="2">
    <source>
        <dbReference type="ARBA" id="ARBA00004479"/>
    </source>
</evidence>
<name>A0AAV1C6H6_OLDCO</name>
<dbReference type="PANTHER" id="PTHR27000">
    <property type="entry name" value="LEUCINE-RICH REPEAT RECEPTOR-LIKE PROTEIN KINASE FAMILY PROTEIN-RELATED"/>
    <property type="match status" value="1"/>
</dbReference>
<protein>
    <submittedName>
        <fullName evidence="16">OLC1v1025274C1</fullName>
    </submittedName>
</protein>
<keyword evidence="9 13" id="KW-1133">Transmembrane helix</keyword>
<dbReference type="InterPro" id="IPR000719">
    <property type="entry name" value="Prot_kinase_dom"/>
</dbReference>
<reference evidence="16" key="1">
    <citation type="submission" date="2023-03" db="EMBL/GenBank/DDBJ databases">
        <authorList>
            <person name="Julca I."/>
        </authorList>
    </citation>
    <scope>NUCLEOTIDE SEQUENCE</scope>
</reference>
<keyword evidence="12" id="KW-0325">Glycoprotein</keyword>
<keyword evidence="8" id="KW-0677">Repeat</keyword>
<evidence type="ECO:0000256" key="13">
    <source>
        <dbReference type="SAM" id="Phobius"/>
    </source>
</evidence>
<evidence type="ECO:0000256" key="10">
    <source>
        <dbReference type="ARBA" id="ARBA00023136"/>
    </source>
</evidence>
<evidence type="ECO:0000256" key="3">
    <source>
        <dbReference type="ARBA" id="ARBA00008684"/>
    </source>
</evidence>
<keyword evidence="17" id="KW-1185">Reference proteome</keyword>
<dbReference type="PRINTS" id="PR00019">
    <property type="entry name" value="LEURICHRPT"/>
</dbReference>
<evidence type="ECO:0000256" key="4">
    <source>
        <dbReference type="ARBA" id="ARBA00009592"/>
    </source>
</evidence>
<organism evidence="16 17">
    <name type="scientific">Oldenlandia corymbosa var. corymbosa</name>
    <dbReference type="NCBI Taxonomy" id="529605"/>
    <lineage>
        <taxon>Eukaryota</taxon>
        <taxon>Viridiplantae</taxon>
        <taxon>Streptophyta</taxon>
        <taxon>Embryophyta</taxon>
        <taxon>Tracheophyta</taxon>
        <taxon>Spermatophyta</taxon>
        <taxon>Magnoliopsida</taxon>
        <taxon>eudicotyledons</taxon>
        <taxon>Gunneridae</taxon>
        <taxon>Pentapetalae</taxon>
        <taxon>asterids</taxon>
        <taxon>lamiids</taxon>
        <taxon>Gentianales</taxon>
        <taxon>Rubiaceae</taxon>
        <taxon>Rubioideae</taxon>
        <taxon>Spermacoceae</taxon>
        <taxon>Hedyotis-Oldenlandia complex</taxon>
        <taxon>Oldenlandia</taxon>
    </lineage>
</organism>
<dbReference type="Pfam" id="PF13855">
    <property type="entry name" value="LRR_8"/>
    <property type="match status" value="2"/>
</dbReference>
<dbReference type="PROSITE" id="PS00108">
    <property type="entry name" value="PROTEIN_KINASE_ST"/>
    <property type="match status" value="1"/>
</dbReference>
<evidence type="ECO:0000313" key="17">
    <source>
        <dbReference type="Proteomes" id="UP001161247"/>
    </source>
</evidence>
<dbReference type="SUPFAM" id="SSF52047">
    <property type="entry name" value="RNI-like"/>
    <property type="match status" value="1"/>
</dbReference>
<comment type="subcellular location">
    <subcellularLocation>
        <location evidence="1">Cell membrane</location>
        <topology evidence="1">Single-pass membrane protein</topology>
    </subcellularLocation>
    <subcellularLocation>
        <location evidence="2">Membrane</location>
        <topology evidence="2">Single-pass type I membrane protein</topology>
    </subcellularLocation>
</comment>
<evidence type="ECO:0000256" key="8">
    <source>
        <dbReference type="ARBA" id="ARBA00022737"/>
    </source>
</evidence>
<dbReference type="PROSITE" id="PS50011">
    <property type="entry name" value="PROTEIN_KINASE_DOM"/>
    <property type="match status" value="1"/>
</dbReference>
<dbReference type="Pfam" id="PF00069">
    <property type="entry name" value="Pkinase"/>
    <property type="match status" value="1"/>
</dbReference>
<evidence type="ECO:0000256" key="5">
    <source>
        <dbReference type="ARBA" id="ARBA00022614"/>
    </source>
</evidence>
<dbReference type="InterPro" id="IPR008271">
    <property type="entry name" value="Ser/Thr_kinase_AS"/>
</dbReference>
<keyword evidence="11" id="KW-0675">Receptor</keyword>
<evidence type="ECO:0000259" key="15">
    <source>
        <dbReference type="PROSITE" id="PS50011"/>
    </source>
</evidence>
<keyword evidence="6 13" id="KW-0812">Transmembrane</keyword>
<keyword evidence="10 13" id="KW-0472">Membrane</keyword>
<dbReference type="Gene3D" id="1.10.510.10">
    <property type="entry name" value="Transferase(Phosphotransferase) domain 1"/>
    <property type="match status" value="1"/>
</dbReference>
<dbReference type="GO" id="GO:0006952">
    <property type="term" value="P:defense response"/>
    <property type="evidence" value="ECO:0007669"/>
    <property type="project" value="UniProtKB-ARBA"/>
</dbReference>
<comment type="similarity">
    <text evidence="3">Belongs to the protein kinase superfamily. Ser/Thr protein kinase family.</text>
</comment>
<evidence type="ECO:0000256" key="9">
    <source>
        <dbReference type="ARBA" id="ARBA00022989"/>
    </source>
</evidence>
<dbReference type="GO" id="GO:0004672">
    <property type="term" value="F:protein kinase activity"/>
    <property type="evidence" value="ECO:0007669"/>
    <property type="project" value="InterPro"/>
</dbReference>
<feature type="chain" id="PRO_5043942575" evidence="14">
    <location>
        <begin position="25"/>
        <end position="807"/>
    </location>
</feature>
<dbReference type="Gene3D" id="3.80.10.10">
    <property type="entry name" value="Ribonuclease Inhibitor"/>
    <property type="match status" value="2"/>
</dbReference>
<dbReference type="InterPro" id="IPR001611">
    <property type="entry name" value="Leu-rich_rpt"/>
</dbReference>
<dbReference type="FunFam" id="3.80.10.10:FF:000275">
    <property type="entry name" value="Leucine-rich repeat receptor-like protein kinase"/>
    <property type="match status" value="1"/>
</dbReference>
<dbReference type="InterPro" id="IPR011009">
    <property type="entry name" value="Kinase-like_dom_sf"/>
</dbReference>
<keyword evidence="7 14" id="KW-0732">Signal</keyword>
<gene>
    <name evidence="16" type="ORF">OLC1_LOCUS2647</name>
</gene>
<feature type="signal peptide" evidence="14">
    <location>
        <begin position="1"/>
        <end position="24"/>
    </location>
</feature>
<dbReference type="PANTHER" id="PTHR27000:SF785">
    <property type="entry name" value="PROTEIN KINASE DOMAIN-CONTAINING PROTEIN"/>
    <property type="match status" value="1"/>
</dbReference>
<dbReference type="InterPro" id="IPR003591">
    <property type="entry name" value="Leu-rich_rpt_typical-subtyp"/>
</dbReference>
<evidence type="ECO:0000256" key="7">
    <source>
        <dbReference type="ARBA" id="ARBA00022729"/>
    </source>
</evidence>
<feature type="domain" description="Protein kinase" evidence="15">
    <location>
        <begin position="551"/>
        <end position="807"/>
    </location>
</feature>
<evidence type="ECO:0000256" key="1">
    <source>
        <dbReference type="ARBA" id="ARBA00004162"/>
    </source>
</evidence>
<comment type="similarity">
    <text evidence="4">Belongs to the RLP family.</text>
</comment>
<dbReference type="Pfam" id="PF00560">
    <property type="entry name" value="LRR_1"/>
    <property type="match status" value="5"/>
</dbReference>
<dbReference type="GO" id="GO:0009791">
    <property type="term" value="P:post-embryonic development"/>
    <property type="evidence" value="ECO:0007669"/>
    <property type="project" value="UniProtKB-ARBA"/>
</dbReference>
<dbReference type="InterPro" id="IPR032675">
    <property type="entry name" value="LRR_dom_sf"/>
</dbReference>
<accession>A0AAV1C6H6</accession>
<dbReference type="SMART" id="SM00220">
    <property type="entry name" value="S_TKc"/>
    <property type="match status" value="1"/>
</dbReference>
<dbReference type="Gene3D" id="3.30.200.20">
    <property type="entry name" value="Phosphorylase Kinase, domain 1"/>
    <property type="match status" value="1"/>
</dbReference>
<evidence type="ECO:0000256" key="14">
    <source>
        <dbReference type="SAM" id="SignalP"/>
    </source>
</evidence>